<sequence length="299" mass="33591">MMNSVWFMFSFRKRAEKKAEIADRHCEILVSKEVSYMFKPHEIPSNGHVNEARSYEHDRSKSPTIKISELMNEGYNIIERDRFTDSHDLYNPPEKINAKTDDADSTEPSFSPYEALNENFIEDVKEQDNYSSQSTDNNLTSTHLSSQHIPNDHTANSDEPECMQHELSGSILENISLTESAILEVKTSDLNLESSTDIGKVIQFDSLPKEANYVQDPNKDPPDKADPGSSSQSNEHVPIERSRFPSLIDLMIERSAARGSSKRKVVTNGAILEEDMDPDVAEALAALAAAIAGEEYEDY</sequence>
<feature type="region of interest" description="Disordered" evidence="1">
    <location>
        <begin position="127"/>
        <end position="161"/>
    </location>
</feature>
<dbReference type="Proteomes" id="UP001176940">
    <property type="component" value="Unassembled WGS sequence"/>
</dbReference>
<evidence type="ECO:0000313" key="2">
    <source>
        <dbReference type="EMBL" id="CAJ0945405.1"/>
    </source>
</evidence>
<evidence type="ECO:0008006" key="4">
    <source>
        <dbReference type="Google" id="ProtNLM"/>
    </source>
</evidence>
<comment type="caution">
    <text evidence="2">The sequence shown here is derived from an EMBL/GenBank/DDBJ whole genome shotgun (WGS) entry which is preliminary data.</text>
</comment>
<keyword evidence="3" id="KW-1185">Reference proteome</keyword>
<protein>
    <recommendedName>
        <fullName evidence="4">WH2 domain-containing protein</fullName>
    </recommendedName>
</protein>
<feature type="compositionally biased region" description="Basic and acidic residues" evidence="1">
    <location>
        <begin position="217"/>
        <end position="226"/>
    </location>
</feature>
<reference evidence="2" key="1">
    <citation type="submission" date="2023-07" db="EMBL/GenBank/DDBJ databases">
        <authorList>
            <person name="Stuckert A."/>
        </authorList>
    </citation>
    <scope>NUCLEOTIDE SEQUENCE</scope>
</reference>
<accession>A0ABN9LM02</accession>
<feature type="region of interest" description="Disordered" evidence="1">
    <location>
        <begin position="86"/>
        <end position="111"/>
    </location>
</feature>
<feature type="compositionally biased region" description="Polar residues" evidence="1">
    <location>
        <begin position="129"/>
        <end position="149"/>
    </location>
</feature>
<name>A0ABN9LM02_9NEOB</name>
<organism evidence="2 3">
    <name type="scientific">Ranitomeya imitator</name>
    <name type="common">mimic poison frog</name>
    <dbReference type="NCBI Taxonomy" id="111125"/>
    <lineage>
        <taxon>Eukaryota</taxon>
        <taxon>Metazoa</taxon>
        <taxon>Chordata</taxon>
        <taxon>Craniata</taxon>
        <taxon>Vertebrata</taxon>
        <taxon>Euteleostomi</taxon>
        <taxon>Amphibia</taxon>
        <taxon>Batrachia</taxon>
        <taxon>Anura</taxon>
        <taxon>Neobatrachia</taxon>
        <taxon>Hyloidea</taxon>
        <taxon>Dendrobatidae</taxon>
        <taxon>Dendrobatinae</taxon>
        <taxon>Ranitomeya</taxon>
    </lineage>
</organism>
<feature type="region of interest" description="Disordered" evidence="1">
    <location>
        <begin position="211"/>
        <end position="240"/>
    </location>
</feature>
<evidence type="ECO:0000313" key="3">
    <source>
        <dbReference type="Proteomes" id="UP001176940"/>
    </source>
</evidence>
<dbReference type="EMBL" id="CAUEEQ010023931">
    <property type="protein sequence ID" value="CAJ0945405.1"/>
    <property type="molecule type" value="Genomic_DNA"/>
</dbReference>
<evidence type="ECO:0000256" key="1">
    <source>
        <dbReference type="SAM" id="MobiDB-lite"/>
    </source>
</evidence>
<proteinExistence type="predicted"/>
<gene>
    <name evidence="2" type="ORF">RIMI_LOCUS10865412</name>
</gene>